<dbReference type="AlphaFoldDB" id="A0AAE1D538"/>
<sequence>MFGALCDARYKVFTGACLLVCDARYKLCVWVFVAVCDARYKVFTGAYLLVCDARYKLCVWMFGALCDARYKVSHTNCWGRITFRPHTPKADTRSDTQRNSAVSTWGVVDIYRGNTTRSADCRDSFWPGLSKILGGHDWKKVC</sequence>
<evidence type="ECO:0000313" key="1">
    <source>
        <dbReference type="EMBL" id="KAK3757696.1"/>
    </source>
</evidence>
<gene>
    <name evidence="1" type="ORF">RRG08_000204</name>
</gene>
<protein>
    <submittedName>
        <fullName evidence="1">Uncharacterized protein</fullName>
    </submittedName>
</protein>
<comment type="caution">
    <text evidence="1">The sequence shown here is derived from an EMBL/GenBank/DDBJ whole genome shotgun (WGS) entry which is preliminary data.</text>
</comment>
<organism evidence="1 2">
    <name type="scientific">Elysia crispata</name>
    <name type="common">lettuce slug</name>
    <dbReference type="NCBI Taxonomy" id="231223"/>
    <lineage>
        <taxon>Eukaryota</taxon>
        <taxon>Metazoa</taxon>
        <taxon>Spiralia</taxon>
        <taxon>Lophotrochozoa</taxon>
        <taxon>Mollusca</taxon>
        <taxon>Gastropoda</taxon>
        <taxon>Heterobranchia</taxon>
        <taxon>Euthyneura</taxon>
        <taxon>Panpulmonata</taxon>
        <taxon>Sacoglossa</taxon>
        <taxon>Placobranchoidea</taxon>
        <taxon>Plakobranchidae</taxon>
        <taxon>Elysia</taxon>
    </lineage>
</organism>
<name>A0AAE1D538_9GAST</name>
<evidence type="ECO:0000313" key="2">
    <source>
        <dbReference type="Proteomes" id="UP001283361"/>
    </source>
</evidence>
<dbReference type="EMBL" id="JAWDGP010005352">
    <property type="protein sequence ID" value="KAK3757696.1"/>
    <property type="molecule type" value="Genomic_DNA"/>
</dbReference>
<accession>A0AAE1D538</accession>
<dbReference type="Proteomes" id="UP001283361">
    <property type="component" value="Unassembled WGS sequence"/>
</dbReference>
<proteinExistence type="predicted"/>
<keyword evidence="2" id="KW-1185">Reference proteome</keyword>
<reference evidence="1" key="1">
    <citation type="journal article" date="2023" name="G3 (Bethesda)">
        <title>A reference genome for the long-term kleptoplast-retaining sea slug Elysia crispata morphotype clarki.</title>
        <authorList>
            <person name="Eastman K.E."/>
            <person name="Pendleton A.L."/>
            <person name="Shaikh M.A."/>
            <person name="Suttiyut T."/>
            <person name="Ogas R."/>
            <person name="Tomko P."/>
            <person name="Gavelis G."/>
            <person name="Widhalm J.R."/>
            <person name="Wisecaver J.H."/>
        </authorList>
    </citation>
    <scope>NUCLEOTIDE SEQUENCE</scope>
    <source>
        <strain evidence="1">ECLA1</strain>
    </source>
</reference>